<dbReference type="InterPro" id="IPR021109">
    <property type="entry name" value="Peptidase_aspartic_dom_sf"/>
</dbReference>
<reference evidence="6" key="1">
    <citation type="journal article" date="2019" name="Nat. Commun.">
        <title>The genome of broomcorn millet.</title>
        <authorList>
            <person name="Zou C."/>
            <person name="Miki D."/>
            <person name="Li D."/>
            <person name="Tang Q."/>
            <person name="Xiao L."/>
            <person name="Rajput S."/>
            <person name="Deng P."/>
            <person name="Jia W."/>
            <person name="Huang R."/>
            <person name="Zhang M."/>
            <person name="Sun Y."/>
            <person name="Hu J."/>
            <person name="Fu X."/>
            <person name="Schnable P.S."/>
            <person name="Li F."/>
            <person name="Zhang H."/>
            <person name="Feng B."/>
            <person name="Zhu X."/>
            <person name="Liu R."/>
            <person name="Schnable J.C."/>
            <person name="Zhu J.-K."/>
            <person name="Zhang H."/>
        </authorList>
    </citation>
    <scope>NUCLEOTIDE SEQUENCE [LARGE SCALE GENOMIC DNA]</scope>
</reference>
<proteinExistence type="inferred from homology"/>
<dbReference type="GO" id="GO:0006508">
    <property type="term" value="P:proteolysis"/>
    <property type="evidence" value="ECO:0007669"/>
    <property type="project" value="UniProtKB-KW"/>
</dbReference>
<evidence type="ECO:0000259" key="4">
    <source>
        <dbReference type="Pfam" id="PF14543"/>
    </source>
</evidence>
<dbReference type="Gene3D" id="2.40.70.10">
    <property type="entry name" value="Acid Proteases"/>
    <property type="match status" value="1"/>
</dbReference>
<organism evidence="5 6">
    <name type="scientific">Panicum miliaceum</name>
    <name type="common">Proso millet</name>
    <name type="synonym">Broomcorn millet</name>
    <dbReference type="NCBI Taxonomy" id="4540"/>
    <lineage>
        <taxon>Eukaryota</taxon>
        <taxon>Viridiplantae</taxon>
        <taxon>Streptophyta</taxon>
        <taxon>Embryophyta</taxon>
        <taxon>Tracheophyta</taxon>
        <taxon>Spermatophyta</taxon>
        <taxon>Magnoliopsida</taxon>
        <taxon>Liliopsida</taxon>
        <taxon>Poales</taxon>
        <taxon>Poaceae</taxon>
        <taxon>PACMAD clade</taxon>
        <taxon>Panicoideae</taxon>
        <taxon>Panicodae</taxon>
        <taxon>Paniceae</taxon>
        <taxon>Panicinae</taxon>
        <taxon>Panicum</taxon>
        <taxon>Panicum sect. Panicum</taxon>
    </lineage>
</organism>
<comment type="caution">
    <text evidence="5">The sequence shown here is derived from an EMBL/GenBank/DDBJ whole genome shotgun (WGS) entry which is preliminary data.</text>
</comment>
<dbReference type="GO" id="GO:0008233">
    <property type="term" value="F:peptidase activity"/>
    <property type="evidence" value="ECO:0007669"/>
    <property type="project" value="UniProtKB-KW"/>
</dbReference>
<gene>
    <name evidence="5" type="ORF">C2845_PM07G10070</name>
</gene>
<comment type="similarity">
    <text evidence="1">Belongs to the peptidase A1 family.</text>
</comment>
<keyword evidence="3" id="KW-0378">Hydrolase</keyword>
<dbReference type="PANTHER" id="PTHR47967">
    <property type="entry name" value="OS07G0603500 PROTEIN-RELATED"/>
    <property type="match status" value="1"/>
</dbReference>
<evidence type="ECO:0000313" key="6">
    <source>
        <dbReference type="Proteomes" id="UP000275267"/>
    </source>
</evidence>
<dbReference type="SUPFAM" id="SSF50630">
    <property type="entry name" value="Acid proteases"/>
    <property type="match status" value="1"/>
</dbReference>
<dbReference type="Proteomes" id="UP000275267">
    <property type="component" value="Unassembled WGS sequence"/>
</dbReference>
<dbReference type="STRING" id="4540.A0A3L6SSL1"/>
<evidence type="ECO:0000256" key="3">
    <source>
        <dbReference type="ARBA" id="ARBA00022801"/>
    </source>
</evidence>
<name>A0A3L6SSL1_PANMI</name>
<keyword evidence="2" id="KW-0645">Protease</keyword>
<dbReference type="InterPro" id="IPR032861">
    <property type="entry name" value="TAXi_N"/>
</dbReference>
<protein>
    <submittedName>
        <fullName evidence="5">Protein ASPARTIC PROTEASE IN GUARD CELL 1-like</fullName>
    </submittedName>
</protein>
<evidence type="ECO:0000313" key="5">
    <source>
        <dbReference type="EMBL" id="RLN25661.1"/>
    </source>
</evidence>
<evidence type="ECO:0000256" key="1">
    <source>
        <dbReference type="ARBA" id="ARBA00007447"/>
    </source>
</evidence>
<dbReference type="OrthoDB" id="2747330at2759"/>
<dbReference type="PANTHER" id="PTHR47967:SF60">
    <property type="entry name" value="PROTEIN ASPARTIC PROTEASE IN GUARD CELL 1-LIKE"/>
    <property type="match status" value="1"/>
</dbReference>
<evidence type="ECO:0000256" key="2">
    <source>
        <dbReference type="ARBA" id="ARBA00022670"/>
    </source>
</evidence>
<dbReference type="EMBL" id="PQIB02000004">
    <property type="protein sequence ID" value="RLN25661.1"/>
    <property type="molecule type" value="Genomic_DNA"/>
</dbReference>
<keyword evidence="6" id="KW-1185">Reference proteome</keyword>
<dbReference type="Pfam" id="PF14543">
    <property type="entry name" value="TAXi_N"/>
    <property type="match status" value="1"/>
</dbReference>
<accession>A0A3L6SSL1</accession>
<dbReference type="AlphaFoldDB" id="A0A3L6SSL1"/>
<feature type="domain" description="Xylanase inhibitor N-terminal" evidence="4">
    <location>
        <begin position="2"/>
        <end position="136"/>
    </location>
</feature>
<dbReference type="InterPro" id="IPR051708">
    <property type="entry name" value="Plant_Aspart_Prot_A1"/>
</dbReference>
<sequence length="156" mass="16878">MQSGRVFDPRRSCSYAAIPYATLLCRRLNTGGCDKCRGSCLCQVASDDGPITTGDLANKTPSFASWRAGAPRVTVGCGHNNEGLFVAEAGLLGLERGRLSLPTQVSRLYGRSFSYCLVDCKSSVKPSSSRSSTLTFEPAARHVLAEMPSRQYMIKF</sequence>